<proteinExistence type="predicted"/>
<accession>A0AAD7E928</accession>
<comment type="caution">
    <text evidence="2">The sequence shown here is derived from an EMBL/GenBank/DDBJ whole genome shotgun (WGS) entry which is preliminary data.</text>
</comment>
<feature type="compositionally biased region" description="Pro residues" evidence="1">
    <location>
        <begin position="20"/>
        <end position="30"/>
    </location>
</feature>
<protein>
    <submittedName>
        <fullName evidence="2">Uncharacterized protein</fullName>
    </submittedName>
</protein>
<dbReference type="AlphaFoldDB" id="A0AAD7E928"/>
<evidence type="ECO:0000313" key="2">
    <source>
        <dbReference type="EMBL" id="KAJ7303820.1"/>
    </source>
</evidence>
<evidence type="ECO:0000313" key="3">
    <source>
        <dbReference type="Proteomes" id="UP001218218"/>
    </source>
</evidence>
<evidence type="ECO:0000256" key="1">
    <source>
        <dbReference type="SAM" id="MobiDB-lite"/>
    </source>
</evidence>
<dbReference type="Proteomes" id="UP001218218">
    <property type="component" value="Unassembled WGS sequence"/>
</dbReference>
<keyword evidence="3" id="KW-1185">Reference proteome</keyword>
<reference evidence="2" key="1">
    <citation type="submission" date="2023-03" db="EMBL/GenBank/DDBJ databases">
        <title>Massive genome expansion in bonnet fungi (Mycena s.s.) driven by repeated elements and novel gene families across ecological guilds.</title>
        <authorList>
            <consortium name="Lawrence Berkeley National Laboratory"/>
            <person name="Harder C.B."/>
            <person name="Miyauchi S."/>
            <person name="Viragh M."/>
            <person name="Kuo A."/>
            <person name="Thoen E."/>
            <person name="Andreopoulos B."/>
            <person name="Lu D."/>
            <person name="Skrede I."/>
            <person name="Drula E."/>
            <person name="Henrissat B."/>
            <person name="Morin E."/>
            <person name="Kohler A."/>
            <person name="Barry K."/>
            <person name="LaButti K."/>
            <person name="Morin E."/>
            <person name="Salamov A."/>
            <person name="Lipzen A."/>
            <person name="Mereny Z."/>
            <person name="Hegedus B."/>
            <person name="Baldrian P."/>
            <person name="Stursova M."/>
            <person name="Weitz H."/>
            <person name="Taylor A."/>
            <person name="Grigoriev I.V."/>
            <person name="Nagy L.G."/>
            <person name="Martin F."/>
            <person name="Kauserud H."/>
        </authorList>
    </citation>
    <scope>NUCLEOTIDE SEQUENCE</scope>
    <source>
        <strain evidence="2">CBHHK002</strain>
    </source>
</reference>
<gene>
    <name evidence="2" type="ORF">DFH08DRAFT_976842</name>
</gene>
<feature type="region of interest" description="Disordered" evidence="1">
    <location>
        <begin position="1"/>
        <end position="60"/>
    </location>
</feature>
<dbReference type="EMBL" id="JARIHO010000102">
    <property type="protein sequence ID" value="KAJ7303820.1"/>
    <property type="molecule type" value="Genomic_DNA"/>
</dbReference>
<name>A0AAD7E928_9AGAR</name>
<organism evidence="2 3">
    <name type="scientific">Mycena albidolilacea</name>
    <dbReference type="NCBI Taxonomy" id="1033008"/>
    <lineage>
        <taxon>Eukaryota</taxon>
        <taxon>Fungi</taxon>
        <taxon>Dikarya</taxon>
        <taxon>Basidiomycota</taxon>
        <taxon>Agaricomycotina</taxon>
        <taxon>Agaricomycetes</taxon>
        <taxon>Agaricomycetidae</taxon>
        <taxon>Agaricales</taxon>
        <taxon>Marasmiineae</taxon>
        <taxon>Mycenaceae</taxon>
        <taxon>Mycena</taxon>
    </lineage>
</organism>
<sequence length="310" mass="33217">MSSPPPSPLTPLSESSVTCDPPPHLLPHPKAPATLSPLPKAPATSPPHPKARAPSSSAMSKLEYPKLTHTLITLAGLKMEESTAATWWNENRNKLKKLESWAEFAQEVKDRAGQSWVISDAVLRNHLLFLSHPVLRLHVSGQQSLPFTTMKVDTLIATMSSTWDSMLAEGAIRVPRAPLAPSQLTIPSVPAASSSSLPTPPLSASSSGFIPLTHAEKEALCAAGGCYHCRKMPQSPGWVKHRSDSCPGDAAHRIPSCASPAAIAAVGPVGFSSTYEEWYKAVAVMMPAYNPEEDEWSYGTNESNLSTCNI</sequence>